<organism evidence="2">
    <name type="scientific">marine sediment metagenome</name>
    <dbReference type="NCBI Taxonomy" id="412755"/>
    <lineage>
        <taxon>unclassified sequences</taxon>
        <taxon>metagenomes</taxon>
        <taxon>ecological metagenomes</taxon>
    </lineage>
</organism>
<dbReference type="AlphaFoldDB" id="A0A0F8YNF0"/>
<feature type="non-terminal residue" evidence="2">
    <location>
        <position position="1"/>
    </location>
</feature>
<feature type="non-terminal residue" evidence="2">
    <location>
        <position position="339"/>
    </location>
</feature>
<feature type="transmembrane region" description="Helical" evidence="1">
    <location>
        <begin position="46"/>
        <end position="68"/>
    </location>
</feature>
<reference evidence="2" key="1">
    <citation type="journal article" date="2015" name="Nature">
        <title>Complex archaea that bridge the gap between prokaryotes and eukaryotes.</title>
        <authorList>
            <person name="Spang A."/>
            <person name="Saw J.H."/>
            <person name="Jorgensen S.L."/>
            <person name="Zaremba-Niedzwiedzka K."/>
            <person name="Martijn J."/>
            <person name="Lind A.E."/>
            <person name="van Eijk R."/>
            <person name="Schleper C."/>
            <person name="Guy L."/>
            <person name="Ettema T.J."/>
        </authorList>
    </citation>
    <scope>NUCLEOTIDE SEQUENCE</scope>
</reference>
<gene>
    <name evidence="2" type="ORF">LCGC14_3133270</name>
</gene>
<accession>A0A0F8YNF0</accession>
<name>A0A0F8YNF0_9ZZZZ</name>
<comment type="caution">
    <text evidence="2">The sequence shown here is derived from an EMBL/GenBank/DDBJ whole genome shotgun (WGS) entry which is preliminary data.</text>
</comment>
<keyword evidence="1" id="KW-0472">Membrane</keyword>
<dbReference type="EMBL" id="LAZR01068449">
    <property type="protein sequence ID" value="KKK49616.1"/>
    <property type="molecule type" value="Genomic_DNA"/>
</dbReference>
<keyword evidence="1" id="KW-1133">Transmembrane helix</keyword>
<keyword evidence="1" id="KW-0812">Transmembrane</keyword>
<evidence type="ECO:0000256" key="1">
    <source>
        <dbReference type="SAM" id="Phobius"/>
    </source>
</evidence>
<proteinExistence type="predicted"/>
<protein>
    <submittedName>
        <fullName evidence="2">Uncharacterized protein</fullName>
    </submittedName>
</protein>
<evidence type="ECO:0000313" key="2">
    <source>
        <dbReference type="EMBL" id="KKK49616.1"/>
    </source>
</evidence>
<sequence>NDPNMATKTLDFLFGAEAAVIGIAHDSEGWSWNVENLKQQWSEQPLWLNALSMTSLIGTMILPASLAARSSLKFGSLATKMGRYGDEAVEIANWKSKGMIGDDKIRRFADFGHQSNKTVKTLRRQEVALSRYAAMAERAKKVARGELSWSNPIEKALHSFEKRFSNTYFEAINGTPGTGNYALREQFHGRLEKLWKRDEVGQMLMTLPDASKGKAISSYLMAKLDPGVAARVAADGSARGLSKTDKLWADNYWEWEKRGQAKRLESGFIDNDTFERIGEGHLAAISPGTATSPIASETHMVPIPGAKPQKAAAGLIEEQVPRAGLLGKLFGGTKTIIKG</sequence>